<dbReference type="Proteomes" id="UP000183253">
    <property type="component" value="Unassembled WGS sequence"/>
</dbReference>
<sequence>MDTTTKIRNLLRSITGTDRPTFDFRLMEVVSVDGDLCRAKIGDFEIPDIRLSSVGGGSENGLLVTPAVGSVILVADISCGTLRELNAIGYSEIDSIRFHQGKTTVEATAEKVTTTVGGSTVHIEDGKVRLDGEDNGGLVKVEEVRRTFRSFQTYCETMKAAIAQGIAAVGAGEAANGATGAAAFEGAMASAEITIENMENEKVTH</sequence>
<accession>A0A1H4DDS9</accession>
<gene>
    <name evidence="1" type="ORF">SAMN05444145_105244</name>
</gene>
<dbReference type="RefSeq" id="WP_010260778.1">
    <property type="nucleotide sequence ID" value="NZ_CAEG01000005.1"/>
</dbReference>
<reference evidence="1 2" key="1">
    <citation type="submission" date="2016-10" db="EMBL/GenBank/DDBJ databases">
        <authorList>
            <person name="de Groot N.N."/>
        </authorList>
    </citation>
    <scope>NUCLEOTIDE SEQUENCE [LARGE SCALE GENOMIC DNA]</scope>
    <source>
        <strain evidence="1 2">DSM 25383</strain>
    </source>
</reference>
<evidence type="ECO:0000313" key="1">
    <source>
        <dbReference type="EMBL" id="SEA70777.1"/>
    </source>
</evidence>
<keyword evidence="2" id="KW-1185">Reference proteome</keyword>
<dbReference type="STRING" id="1033731.SAMN05444145_105244"/>
<proteinExistence type="predicted"/>
<protein>
    <submittedName>
        <fullName evidence="1">Uncharacterized protein</fullName>
    </submittedName>
</protein>
<dbReference type="OrthoDB" id="1252911at2"/>
<name>A0A1H4DDS9_9BACT</name>
<dbReference type="EMBL" id="FNRI01000005">
    <property type="protein sequence ID" value="SEA70777.1"/>
    <property type="molecule type" value="Genomic_DNA"/>
</dbReference>
<dbReference type="AlphaFoldDB" id="A0A1H4DDS9"/>
<organism evidence="1 2">
    <name type="scientific">Alistipes timonensis JC136</name>
    <dbReference type="NCBI Taxonomy" id="1033731"/>
    <lineage>
        <taxon>Bacteria</taxon>
        <taxon>Pseudomonadati</taxon>
        <taxon>Bacteroidota</taxon>
        <taxon>Bacteroidia</taxon>
        <taxon>Bacteroidales</taxon>
        <taxon>Rikenellaceae</taxon>
        <taxon>Alistipes</taxon>
    </lineage>
</organism>
<evidence type="ECO:0000313" key="2">
    <source>
        <dbReference type="Proteomes" id="UP000183253"/>
    </source>
</evidence>